<dbReference type="RefSeq" id="WP_217789884.1">
    <property type="nucleotide sequence ID" value="NZ_JAHSPG010000002.1"/>
</dbReference>
<feature type="domain" description="HTH cro/C1-type" evidence="1">
    <location>
        <begin position="17"/>
        <end position="73"/>
    </location>
</feature>
<dbReference type="EMBL" id="JAHSPG010000002">
    <property type="protein sequence ID" value="MBV4356327.1"/>
    <property type="molecule type" value="Genomic_DNA"/>
</dbReference>
<evidence type="ECO:0000259" key="1">
    <source>
        <dbReference type="PROSITE" id="PS50943"/>
    </source>
</evidence>
<dbReference type="PROSITE" id="PS50943">
    <property type="entry name" value="HTH_CROC1"/>
    <property type="match status" value="1"/>
</dbReference>
<comment type="caution">
    <text evidence="2">The sequence shown here is derived from an EMBL/GenBank/DDBJ whole genome shotgun (WGS) entry which is preliminary data.</text>
</comment>
<dbReference type="CDD" id="cd00093">
    <property type="entry name" value="HTH_XRE"/>
    <property type="match status" value="1"/>
</dbReference>
<evidence type="ECO:0000313" key="2">
    <source>
        <dbReference type="EMBL" id="MBV4356327.1"/>
    </source>
</evidence>
<accession>A0A9E2W7I2</accession>
<dbReference type="Proteomes" id="UP000812270">
    <property type="component" value="Unassembled WGS sequence"/>
</dbReference>
<dbReference type="SMART" id="SM00530">
    <property type="entry name" value="HTH_XRE"/>
    <property type="match status" value="1"/>
</dbReference>
<dbReference type="AlphaFoldDB" id="A0A9E2W7I2"/>
<proteinExistence type="predicted"/>
<evidence type="ECO:0000313" key="3">
    <source>
        <dbReference type="Proteomes" id="UP000812270"/>
    </source>
</evidence>
<reference evidence="2" key="1">
    <citation type="submission" date="2021-06" db="EMBL/GenBank/DDBJ databases">
        <authorList>
            <person name="Huq M.A."/>
        </authorList>
    </citation>
    <scope>NUCLEOTIDE SEQUENCE</scope>
    <source>
        <strain evidence="2">MAH-26</strain>
    </source>
</reference>
<dbReference type="Pfam" id="PF01381">
    <property type="entry name" value="HTH_3"/>
    <property type="match status" value="1"/>
</dbReference>
<organism evidence="2 3">
    <name type="scientific">Pinibacter aurantiacus</name>
    <dbReference type="NCBI Taxonomy" id="2851599"/>
    <lineage>
        <taxon>Bacteria</taxon>
        <taxon>Pseudomonadati</taxon>
        <taxon>Bacteroidota</taxon>
        <taxon>Chitinophagia</taxon>
        <taxon>Chitinophagales</taxon>
        <taxon>Chitinophagaceae</taxon>
        <taxon>Pinibacter</taxon>
    </lineage>
</organism>
<protein>
    <submittedName>
        <fullName evidence="2">Helix-turn-helix domain-containing protein</fullName>
    </submittedName>
</protein>
<keyword evidence="3" id="KW-1185">Reference proteome</keyword>
<sequence length="89" mass="10105">MSENKKTKIEQYVINKIKEIRIAKGFSQEDIAAALDTSRGFIGQVESLNHSSKYNLNHLNLLAIELGVSIKDFFPEKPITETKKKNVKN</sequence>
<name>A0A9E2W7I2_9BACT</name>
<gene>
    <name evidence="2" type="ORF">KTO63_04145</name>
</gene>
<dbReference type="InterPro" id="IPR001387">
    <property type="entry name" value="Cro/C1-type_HTH"/>
</dbReference>